<keyword evidence="6" id="KW-0496">Mitochondrion</keyword>
<keyword evidence="7" id="KW-0472">Membrane</keyword>
<feature type="region of interest" description="Disordered" evidence="8">
    <location>
        <begin position="317"/>
        <end position="384"/>
    </location>
</feature>
<dbReference type="SUPFAM" id="SSF53474">
    <property type="entry name" value="alpha/beta-Hydrolases"/>
    <property type="match status" value="1"/>
</dbReference>
<evidence type="ECO:0000256" key="1">
    <source>
        <dbReference type="ARBA" id="ARBA00004173"/>
    </source>
</evidence>
<gene>
    <name evidence="10" type="ORF">FGG08_006053</name>
</gene>
<dbReference type="GO" id="GO:0005739">
    <property type="term" value="C:mitochondrion"/>
    <property type="evidence" value="ECO:0007669"/>
    <property type="project" value="UniProtKB-SubCell"/>
</dbReference>
<dbReference type="InterPro" id="IPR029058">
    <property type="entry name" value="AB_hydrolase_fold"/>
</dbReference>
<evidence type="ECO:0000259" key="9">
    <source>
        <dbReference type="Pfam" id="PF05057"/>
    </source>
</evidence>
<feature type="compositionally biased region" description="Low complexity" evidence="8">
    <location>
        <begin position="317"/>
        <end position="332"/>
    </location>
</feature>
<accession>A0A9P8I1Q8</accession>
<evidence type="ECO:0000256" key="7">
    <source>
        <dbReference type="ARBA" id="ARBA00023136"/>
    </source>
</evidence>
<feature type="domain" description="DUF676" evidence="9">
    <location>
        <begin position="39"/>
        <end position="178"/>
    </location>
</feature>
<comment type="subcellular location">
    <subcellularLocation>
        <location evidence="2">Endoplasmic reticulum</location>
    </subcellularLocation>
    <subcellularLocation>
        <location evidence="3">Membrane</location>
    </subcellularLocation>
    <subcellularLocation>
        <location evidence="1">Mitochondrion</location>
    </subcellularLocation>
</comment>
<dbReference type="AlphaFoldDB" id="A0A9P8I1Q8"/>
<name>A0A9P8I1Q8_9PEZI</name>
<dbReference type="Gene3D" id="3.40.50.1820">
    <property type="entry name" value="alpha/beta hydrolase"/>
    <property type="match status" value="1"/>
</dbReference>
<evidence type="ECO:0000256" key="5">
    <source>
        <dbReference type="ARBA" id="ARBA00022824"/>
    </source>
</evidence>
<dbReference type="PANTHER" id="PTHR48182:SF2">
    <property type="entry name" value="PROTEIN SERAC1"/>
    <property type="match status" value="1"/>
</dbReference>
<comment type="similarity">
    <text evidence="4">Belongs to the putative lipase ROG1 family.</text>
</comment>
<protein>
    <recommendedName>
        <fullName evidence="9">DUF676 domain-containing protein</fullName>
    </recommendedName>
</protein>
<evidence type="ECO:0000256" key="8">
    <source>
        <dbReference type="SAM" id="MobiDB-lite"/>
    </source>
</evidence>
<dbReference type="PANTHER" id="PTHR48182">
    <property type="entry name" value="PROTEIN SERAC1"/>
    <property type="match status" value="1"/>
</dbReference>
<evidence type="ECO:0000256" key="4">
    <source>
        <dbReference type="ARBA" id="ARBA00007920"/>
    </source>
</evidence>
<feature type="compositionally biased region" description="Low complexity" evidence="8">
    <location>
        <begin position="368"/>
        <end position="384"/>
    </location>
</feature>
<dbReference type="Pfam" id="PF05057">
    <property type="entry name" value="DUF676"/>
    <property type="match status" value="1"/>
</dbReference>
<evidence type="ECO:0000256" key="2">
    <source>
        <dbReference type="ARBA" id="ARBA00004240"/>
    </source>
</evidence>
<keyword evidence="11" id="KW-1185">Reference proteome</keyword>
<reference evidence="10" key="1">
    <citation type="submission" date="2021-03" db="EMBL/GenBank/DDBJ databases">
        <title>Comparative genomics and phylogenomic investigation of the class Geoglossomycetes provide insights into ecological specialization and systematics.</title>
        <authorList>
            <person name="Melie T."/>
            <person name="Pirro S."/>
            <person name="Miller A.N."/>
            <person name="Quandt A."/>
        </authorList>
    </citation>
    <scope>NUCLEOTIDE SEQUENCE</scope>
    <source>
        <strain evidence="10">GBOQ0MN5Z8</strain>
    </source>
</reference>
<evidence type="ECO:0000313" key="11">
    <source>
        <dbReference type="Proteomes" id="UP000698800"/>
    </source>
</evidence>
<comment type="caution">
    <text evidence="10">The sequence shown here is derived from an EMBL/GenBank/DDBJ whole genome shotgun (WGS) entry which is preliminary data.</text>
</comment>
<dbReference type="InterPro" id="IPR007751">
    <property type="entry name" value="DUF676_lipase-like"/>
</dbReference>
<organism evidence="10 11">
    <name type="scientific">Glutinoglossum americanum</name>
    <dbReference type="NCBI Taxonomy" id="1670608"/>
    <lineage>
        <taxon>Eukaryota</taxon>
        <taxon>Fungi</taxon>
        <taxon>Dikarya</taxon>
        <taxon>Ascomycota</taxon>
        <taxon>Pezizomycotina</taxon>
        <taxon>Geoglossomycetes</taxon>
        <taxon>Geoglossales</taxon>
        <taxon>Geoglossaceae</taxon>
        <taxon>Glutinoglossum</taxon>
    </lineage>
</organism>
<evidence type="ECO:0000256" key="6">
    <source>
        <dbReference type="ARBA" id="ARBA00023128"/>
    </source>
</evidence>
<dbReference type="GO" id="GO:0005783">
    <property type="term" value="C:endoplasmic reticulum"/>
    <property type="evidence" value="ECO:0007669"/>
    <property type="project" value="UniProtKB-SubCell"/>
</dbReference>
<evidence type="ECO:0000256" key="3">
    <source>
        <dbReference type="ARBA" id="ARBA00004370"/>
    </source>
</evidence>
<proteinExistence type="inferred from homology"/>
<sequence>MFLWGSRAETQVAATDEYSTRGAYGLKVCHDAEDATVDIIFVHGITGNRETTWTHKASGVFWPRDLLKSDVPKSRILSHGYNADVTHFWAMTSTNRIGNHAMNLANALAQLRDRTETAERPLIFVVHSLGGLVFEDAMISSKNSAEPHIQSILARTIGVCFLATPHCGSQVANWASVLGNLASVVRQTNTDLLAVLKPDSEVLARIQQDFQTMLRIRREGRAGVMDVTCFYEELPVRGVGEIVPKHSAILPSYNSIGIHANHMDMPRFDTPQDAGYQAISAEILRWTRAHARLQSSAPQPAPLQQFGYPAPAPLSSWPSSYGAPQQQQQLPLGWRQDSYPSQSDSVYGGNRVYPPSSRDGQPAPPELYQQQPSSPSSSPYPQQP</sequence>
<keyword evidence="5" id="KW-0256">Endoplasmic reticulum</keyword>
<dbReference type="InterPro" id="IPR052374">
    <property type="entry name" value="SERAC1"/>
</dbReference>
<dbReference type="OrthoDB" id="427518at2759"/>
<evidence type="ECO:0000313" key="10">
    <source>
        <dbReference type="EMBL" id="KAH0537120.1"/>
    </source>
</evidence>
<dbReference type="Proteomes" id="UP000698800">
    <property type="component" value="Unassembled WGS sequence"/>
</dbReference>
<dbReference type="GO" id="GO:0016020">
    <property type="term" value="C:membrane"/>
    <property type="evidence" value="ECO:0007669"/>
    <property type="project" value="UniProtKB-SubCell"/>
</dbReference>
<dbReference type="EMBL" id="JAGHQL010000161">
    <property type="protein sequence ID" value="KAH0537120.1"/>
    <property type="molecule type" value="Genomic_DNA"/>
</dbReference>